<dbReference type="PANTHER" id="PTHR43214">
    <property type="entry name" value="TWO-COMPONENT RESPONSE REGULATOR"/>
    <property type="match status" value="1"/>
</dbReference>
<dbReference type="CDD" id="cd17535">
    <property type="entry name" value="REC_NarL-like"/>
    <property type="match status" value="1"/>
</dbReference>
<dbReference type="InterPro" id="IPR058245">
    <property type="entry name" value="NreC/VraR/RcsB-like_REC"/>
</dbReference>
<keyword evidence="1 5" id="KW-0597">Phosphoprotein</keyword>
<dbReference type="InterPro" id="IPR039420">
    <property type="entry name" value="WalR-like"/>
</dbReference>
<evidence type="ECO:0000256" key="3">
    <source>
        <dbReference type="ARBA" id="ARBA00023125"/>
    </source>
</evidence>
<keyword evidence="9" id="KW-1185">Reference proteome</keyword>
<dbReference type="InterPro" id="IPR011006">
    <property type="entry name" value="CheY-like_superfamily"/>
</dbReference>
<dbReference type="Pfam" id="PF00196">
    <property type="entry name" value="GerE"/>
    <property type="match status" value="1"/>
</dbReference>
<feature type="domain" description="HTH luxR-type" evidence="6">
    <location>
        <begin position="153"/>
        <end position="218"/>
    </location>
</feature>
<protein>
    <submittedName>
        <fullName evidence="8">Response regulator</fullName>
    </submittedName>
</protein>
<dbReference type="InterPro" id="IPR016032">
    <property type="entry name" value="Sig_transdc_resp-reg_C-effctor"/>
</dbReference>
<organism evidence="8 9">
    <name type="scientific">Micromonospora vulcania</name>
    <dbReference type="NCBI Taxonomy" id="1441873"/>
    <lineage>
        <taxon>Bacteria</taxon>
        <taxon>Bacillati</taxon>
        <taxon>Actinomycetota</taxon>
        <taxon>Actinomycetes</taxon>
        <taxon>Micromonosporales</taxon>
        <taxon>Micromonosporaceae</taxon>
        <taxon>Micromonospora</taxon>
    </lineage>
</organism>
<evidence type="ECO:0000256" key="2">
    <source>
        <dbReference type="ARBA" id="ARBA00023015"/>
    </source>
</evidence>
<feature type="modified residue" description="4-aspartylphosphate" evidence="5">
    <location>
        <position position="60"/>
    </location>
</feature>
<dbReference type="SMART" id="SM00421">
    <property type="entry name" value="HTH_LUXR"/>
    <property type="match status" value="1"/>
</dbReference>
<evidence type="ECO:0000313" key="9">
    <source>
        <dbReference type="Proteomes" id="UP001596226"/>
    </source>
</evidence>
<keyword evidence="4" id="KW-0804">Transcription</keyword>
<feature type="domain" description="Response regulatory" evidence="7">
    <location>
        <begin position="9"/>
        <end position="125"/>
    </location>
</feature>
<evidence type="ECO:0000256" key="4">
    <source>
        <dbReference type="ARBA" id="ARBA00023163"/>
    </source>
</evidence>
<dbReference type="SUPFAM" id="SSF46894">
    <property type="entry name" value="C-terminal effector domain of the bipartite response regulators"/>
    <property type="match status" value="1"/>
</dbReference>
<dbReference type="InterPro" id="IPR000792">
    <property type="entry name" value="Tscrpt_reg_LuxR_C"/>
</dbReference>
<evidence type="ECO:0000256" key="5">
    <source>
        <dbReference type="PROSITE-ProRule" id="PRU00169"/>
    </source>
</evidence>
<evidence type="ECO:0000259" key="7">
    <source>
        <dbReference type="PROSITE" id="PS50110"/>
    </source>
</evidence>
<keyword evidence="3" id="KW-0238">DNA-binding</keyword>
<reference evidence="9" key="1">
    <citation type="journal article" date="2019" name="Int. J. Syst. Evol. Microbiol.">
        <title>The Global Catalogue of Microorganisms (GCM) 10K type strain sequencing project: providing services to taxonomists for standard genome sequencing and annotation.</title>
        <authorList>
            <consortium name="The Broad Institute Genomics Platform"/>
            <consortium name="The Broad Institute Genome Sequencing Center for Infectious Disease"/>
            <person name="Wu L."/>
            <person name="Ma J."/>
        </authorList>
    </citation>
    <scope>NUCLEOTIDE SEQUENCE [LARGE SCALE GENOMIC DNA]</scope>
    <source>
        <strain evidence="9">CGMCC 4.7144</strain>
    </source>
</reference>
<dbReference type="PANTHER" id="PTHR43214:SF24">
    <property type="entry name" value="TRANSCRIPTIONAL REGULATORY PROTEIN NARL-RELATED"/>
    <property type="match status" value="1"/>
</dbReference>
<dbReference type="Proteomes" id="UP001596226">
    <property type="component" value="Unassembled WGS sequence"/>
</dbReference>
<keyword evidence="2" id="KW-0805">Transcription regulation</keyword>
<dbReference type="PROSITE" id="PS50043">
    <property type="entry name" value="HTH_LUXR_2"/>
    <property type="match status" value="1"/>
</dbReference>
<evidence type="ECO:0000256" key="1">
    <source>
        <dbReference type="ARBA" id="ARBA00022553"/>
    </source>
</evidence>
<comment type="caution">
    <text evidence="8">The sequence shown here is derived from an EMBL/GenBank/DDBJ whole genome shotgun (WGS) entry which is preliminary data.</text>
</comment>
<dbReference type="SUPFAM" id="SSF52172">
    <property type="entry name" value="CheY-like"/>
    <property type="match status" value="1"/>
</dbReference>
<name>A0ABW1HD95_9ACTN</name>
<dbReference type="PROSITE" id="PS00622">
    <property type="entry name" value="HTH_LUXR_1"/>
    <property type="match status" value="1"/>
</dbReference>
<gene>
    <name evidence="8" type="ORF">ACFQGL_24185</name>
</gene>
<dbReference type="EMBL" id="JBHSQS010000017">
    <property type="protein sequence ID" value="MFC5926439.1"/>
    <property type="molecule type" value="Genomic_DNA"/>
</dbReference>
<evidence type="ECO:0000313" key="8">
    <source>
        <dbReference type="EMBL" id="MFC5926439.1"/>
    </source>
</evidence>
<accession>A0ABW1HD95</accession>
<dbReference type="Pfam" id="PF00072">
    <property type="entry name" value="Response_reg"/>
    <property type="match status" value="1"/>
</dbReference>
<dbReference type="CDD" id="cd06170">
    <property type="entry name" value="LuxR_C_like"/>
    <property type="match status" value="1"/>
</dbReference>
<dbReference type="PRINTS" id="PR00038">
    <property type="entry name" value="HTHLUXR"/>
</dbReference>
<dbReference type="InterPro" id="IPR001789">
    <property type="entry name" value="Sig_transdc_resp-reg_receiver"/>
</dbReference>
<evidence type="ECO:0000259" key="6">
    <source>
        <dbReference type="PROSITE" id="PS50043"/>
    </source>
</evidence>
<dbReference type="RefSeq" id="WP_377514673.1">
    <property type="nucleotide sequence ID" value="NZ_JBHSQS010000017.1"/>
</dbReference>
<dbReference type="Gene3D" id="3.40.50.2300">
    <property type="match status" value="1"/>
</dbReference>
<dbReference type="PROSITE" id="PS50110">
    <property type="entry name" value="RESPONSE_REGULATORY"/>
    <property type="match status" value="1"/>
</dbReference>
<sequence length="220" mass="23829">MAEVTGVVRVVIVDDDPLVRGMLTMMLDGADGIVVVGEAADGGAAITAVDRHMPDVVLMDIRMPGVNGITATERLRRRHRPPEVIVLTTFDTDEHVVRALRAGASGFLLKDTPPERISQAVRAVAAGNPMLSPGVTRRLMQRVAFGAESYERARDQLALLTPREREVVLAIAHGRSNAEIASELLMNVTTVKAHVSHILTKLDLDNRTQIALLAHDGRLT</sequence>
<dbReference type="SMART" id="SM00448">
    <property type="entry name" value="REC"/>
    <property type="match status" value="1"/>
</dbReference>
<proteinExistence type="predicted"/>